<dbReference type="Proteomes" id="UP001620520">
    <property type="component" value="Unassembled WGS sequence"/>
</dbReference>
<reference evidence="1 2" key="1">
    <citation type="submission" date="2024-10" db="EMBL/GenBank/DDBJ databases">
        <title>Novel secondary metabolite-producing bacteria for plant disease control.</title>
        <authorList>
            <person name="Chevrette M."/>
        </authorList>
    </citation>
    <scope>NUCLEOTIDE SEQUENCE [LARGE SCALE GENOMIC DNA]</scope>
    <source>
        <strain evidence="1 2">J30 TE3557</strain>
    </source>
</reference>
<organism evidence="1 2">
    <name type="scientific">Paenarthrobacter histidinolovorans</name>
    <dbReference type="NCBI Taxonomy" id="43664"/>
    <lineage>
        <taxon>Bacteria</taxon>
        <taxon>Bacillati</taxon>
        <taxon>Actinomycetota</taxon>
        <taxon>Actinomycetes</taxon>
        <taxon>Micrococcales</taxon>
        <taxon>Micrococcaceae</taxon>
        <taxon>Paenarthrobacter</taxon>
    </lineage>
</organism>
<proteinExistence type="predicted"/>
<name>A0ABW8NCK0_9MICC</name>
<evidence type="ECO:0008006" key="3">
    <source>
        <dbReference type="Google" id="ProtNLM"/>
    </source>
</evidence>
<dbReference type="EMBL" id="JBIYEW010000003">
    <property type="protein sequence ID" value="MFK4641339.1"/>
    <property type="molecule type" value="Genomic_DNA"/>
</dbReference>
<accession>A0ABW8NCK0</accession>
<protein>
    <recommendedName>
        <fullName evidence="3">KOW domain-containing protein</fullName>
    </recommendedName>
</protein>
<gene>
    <name evidence="1" type="ORF">ABIA52_004228</name>
</gene>
<sequence>MSTNRNAGGIMAKRRINDFNTAPLRRIEPDHHWRSLRQGDRVSVTLTPGYESAGVIDAVTGDATAVWVELDGGRGRTLVHISDGVAIVPQTTAALQQEG</sequence>
<comment type="caution">
    <text evidence="1">The sequence shown here is derived from an EMBL/GenBank/DDBJ whole genome shotgun (WGS) entry which is preliminary data.</text>
</comment>
<evidence type="ECO:0000313" key="1">
    <source>
        <dbReference type="EMBL" id="MFK4641339.1"/>
    </source>
</evidence>
<evidence type="ECO:0000313" key="2">
    <source>
        <dbReference type="Proteomes" id="UP001620520"/>
    </source>
</evidence>
<keyword evidence="2" id="KW-1185">Reference proteome</keyword>